<dbReference type="EMBL" id="LT553140">
    <property type="protein sequence ID" value="SAM00084.1"/>
    <property type="molecule type" value="Genomic_DNA"/>
</dbReference>
<name>A0A163JKZ0_ABSGL</name>
<dbReference type="OrthoDB" id="3200967at2759"/>
<evidence type="ECO:0000313" key="3">
    <source>
        <dbReference type="Proteomes" id="UP000078561"/>
    </source>
</evidence>
<organism evidence="2">
    <name type="scientific">Absidia glauca</name>
    <name type="common">Pin mould</name>
    <dbReference type="NCBI Taxonomy" id="4829"/>
    <lineage>
        <taxon>Eukaryota</taxon>
        <taxon>Fungi</taxon>
        <taxon>Fungi incertae sedis</taxon>
        <taxon>Mucoromycota</taxon>
        <taxon>Mucoromycotina</taxon>
        <taxon>Mucoromycetes</taxon>
        <taxon>Mucorales</taxon>
        <taxon>Cunninghamellaceae</taxon>
        <taxon>Absidia</taxon>
    </lineage>
</organism>
<evidence type="ECO:0000256" key="1">
    <source>
        <dbReference type="SAM" id="MobiDB-lite"/>
    </source>
</evidence>
<keyword evidence="3" id="KW-1185">Reference proteome</keyword>
<reference evidence="2" key="1">
    <citation type="submission" date="2016-04" db="EMBL/GenBank/DDBJ databases">
        <authorList>
            <person name="Evans L.H."/>
            <person name="Alamgir A."/>
            <person name="Owens N."/>
            <person name="Weber N.D."/>
            <person name="Virtaneva K."/>
            <person name="Barbian K."/>
            <person name="Babar A."/>
            <person name="Rosenke K."/>
        </authorList>
    </citation>
    <scope>NUCLEOTIDE SEQUENCE [LARGE SCALE GENOMIC DNA]</scope>
    <source>
        <strain evidence="2">CBS 101.48</strain>
    </source>
</reference>
<feature type="region of interest" description="Disordered" evidence="1">
    <location>
        <begin position="46"/>
        <end position="75"/>
    </location>
</feature>
<feature type="region of interest" description="Disordered" evidence="1">
    <location>
        <begin position="1"/>
        <end position="28"/>
    </location>
</feature>
<gene>
    <name evidence="2" type="primary">ABSGL_05759.1 scaffold 7482</name>
</gene>
<dbReference type="Proteomes" id="UP000078561">
    <property type="component" value="Unassembled WGS sequence"/>
</dbReference>
<dbReference type="InParanoid" id="A0A163JKZ0"/>
<evidence type="ECO:0000313" key="2">
    <source>
        <dbReference type="EMBL" id="SAM00084.1"/>
    </source>
</evidence>
<feature type="compositionally biased region" description="Basic residues" evidence="1">
    <location>
        <begin position="1"/>
        <end position="19"/>
    </location>
</feature>
<accession>A0A163JKZ0</accession>
<dbReference type="AlphaFoldDB" id="A0A163JKZ0"/>
<sequence length="138" mass="15020">MPPKSIRTRPKTRKSWKRHVVPDAPDSPEIHHIYNRNAKRHRWILASDPNPSVAPPAAFNEDGSDNDGFEFDYGGSPGAGSSLDKKAADDARWLALLDKLVLAYKISCASKMPEPAMDQAPSFGCGCDHLTATGCGFV</sequence>
<proteinExistence type="predicted"/>
<protein>
    <submittedName>
        <fullName evidence="2">Uncharacterized protein</fullName>
    </submittedName>
</protein>